<dbReference type="GO" id="GO:0051301">
    <property type="term" value="P:cell division"/>
    <property type="evidence" value="ECO:0007669"/>
    <property type="project" value="UniProtKB-KW"/>
</dbReference>
<dbReference type="SUPFAM" id="SSF102829">
    <property type="entry name" value="Cell division protein ZapA-like"/>
    <property type="match status" value="1"/>
</dbReference>
<comment type="caution">
    <text evidence="1">The sequence shown here is derived from an EMBL/GenBank/DDBJ whole genome shotgun (WGS) entry which is preliminary data.</text>
</comment>
<reference evidence="1" key="1">
    <citation type="journal article" date="2021" name="PeerJ">
        <title>Extensive microbial diversity within the chicken gut microbiome revealed by metagenomics and culture.</title>
        <authorList>
            <person name="Gilroy R."/>
            <person name="Ravi A."/>
            <person name="Getino M."/>
            <person name="Pursley I."/>
            <person name="Horton D.L."/>
            <person name="Alikhan N.F."/>
            <person name="Baker D."/>
            <person name="Gharbi K."/>
            <person name="Hall N."/>
            <person name="Watson M."/>
            <person name="Adriaenssens E.M."/>
            <person name="Foster-Nyarko E."/>
            <person name="Jarju S."/>
            <person name="Secka A."/>
            <person name="Antonio M."/>
            <person name="Oren A."/>
            <person name="Chaudhuri R.R."/>
            <person name="La Ragione R."/>
            <person name="Hildebrand F."/>
            <person name="Pallen M.J."/>
        </authorList>
    </citation>
    <scope>NUCLEOTIDE SEQUENCE</scope>
    <source>
        <strain evidence="1">ChiHjej12B11-16260</strain>
    </source>
</reference>
<organism evidence="1 2">
    <name type="scientific">Candidatus Barnesiella excrementipullorum</name>
    <dbReference type="NCBI Taxonomy" id="2838479"/>
    <lineage>
        <taxon>Bacteria</taxon>
        <taxon>Pseudomonadati</taxon>
        <taxon>Bacteroidota</taxon>
        <taxon>Bacteroidia</taxon>
        <taxon>Bacteroidales</taxon>
        <taxon>Barnesiellaceae</taxon>
        <taxon>Barnesiella</taxon>
    </lineage>
</organism>
<evidence type="ECO:0000313" key="2">
    <source>
        <dbReference type="Proteomes" id="UP000824246"/>
    </source>
</evidence>
<dbReference type="Proteomes" id="UP000824246">
    <property type="component" value="Unassembled WGS sequence"/>
</dbReference>
<keyword evidence="1" id="KW-0131">Cell cycle</keyword>
<accession>A0A9D2APC6</accession>
<dbReference type="Pfam" id="PF05164">
    <property type="entry name" value="ZapA"/>
    <property type="match status" value="1"/>
</dbReference>
<proteinExistence type="predicted"/>
<dbReference type="InterPro" id="IPR007838">
    <property type="entry name" value="Cell_div_ZapA-like"/>
</dbReference>
<dbReference type="InterPro" id="IPR036192">
    <property type="entry name" value="Cell_div_ZapA-like_sf"/>
</dbReference>
<dbReference type="EMBL" id="DXFB01000050">
    <property type="protein sequence ID" value="HIX44980.1"/>
    <property type="molecule type" value="Genomic_DNA"/>
</dbReference>
<gene>
    <name evidence="1" type="ORF">H9982_02040</name>
</gene>
<dbReference type="AlphaFoldDB" id="A0A9D2APC6"/>
<evidence type="ECO:0000313" key="1">
    <source>
        <dbReference type="EMBL" id="HIX44980.1"/>
    </source>
</evidence>
<name>A0A9D2APC6_9BACT</name>
<reference evidence="1" key="2">
    <citation type="submission" date="2021-04" db="EMBL/GenBank/DDBJ databases">
        <authorList>
            <person name="Gilroy R."/>
        </authorList>
    </citation>
    <scope>NUCLEOTIDE SEQUENCE</scope>
    <source>
        <strain evidence="1">ChiHjej12B11-16260</strain>
    </source>
</reference>
<protein>
    <submittedName>
        <fullName evidence="1">Cell division protein ZapA</fullName>
    </submittedName>
</protein>
<sequence>MEDEKNIQRIHLRMHDIEQPFAMHVHLGTNEEQLFREATKMINNLYDDYKSKVVGLDTASYYAMVCLLLARLYMDSCDREQETQALLKELEEEITTRRNKNTNEG</sequence>
<keyword evidence="1" id="KW-0132">Cell division</keyword>